<organism evidence="2 3">
    <name type="scientific">Niastella yeongjuensis</name>
    <dbReference type="NCBI Taxonomy" id="354355"/>
    <lineage>
        <taxon>Bacteria</taxon>
        <taxon>Pseudomonadati</taxon>
        <taxon>Bacteroidota</taxon>
        <taxon>Chitinophagia</taxon>
        <taxon>Chitinophagales</taxon>
        <taxon>Chitinophagaceae</taxon>
        <taxon>Niastella</taxon>
    </lineage>
</organism>
<protein>
    <recommendedName>
        <fullName evidence="4">7TM-DISM receptor extracellular domain-containing protein</fullName>
    </recommendedName>
</protein>
<keyword evidence="1" id="KW-0472">Membrane</keyword>
<sequence length="259" mass="29977">MSTNSQPRFVSANATRCNPFHKAFKHTFFYILLFCFANNSYSQWPDSMVVEASDIRFHKVIGKQTLFTSAPRNQVMDADIYKLPFKLTPGHYLPHQLPGRLVEQDCFLQFAIKNSADTAITICFIPGSYCRSISLFKAQMNNIPATLTRLPDSLINDNRNAGVKRIYLQPHEQALFFSRFNFVRTNVNALIPRLIMDDYVKQWGMLQRERDGMLDVFTYTVSGVLLFMIFFHWPFIYKAGTRNLSFMPSTPFLPAPYYS</sequence>
<feature type="transmembrane region" description="Helical" evidence="1">
    <location>
        <begin position="216"/>
        <end position="237"/>
    </location>
</feature>
<evidence type="ECO:0008006" key="4">
    <source>
        <dbReference type="Google" id="ProtNLM"/>
    </source>
</evidence>
<dbReference type="AlphaFoldDB" id="A0A1V9F0N3"/>
<comment type="caution">
    <text evidence="2">The sequence shown here is derived from an EMBL/GenBank/DDBJ whole genome shotgun (WGS) entry which is preliminary data.</text>
</comment>
<gene>
    <name evidence="2" type="ORF">A4H97_27060</name>
</gene>
<dbReference type="Proteomes" id="UP000192610">
    <property type="component" value="Unassembled WGS sequence"/>
</dbReference>
<reference evidence="3" key="1">
    <citation type="submission" date="2016-04" db="EMBL/GenBank/DDBJ databases">
        <authorList>
            <person name="Chen L."/>
            <person name="Zhuang W."/>
            <person name="Wang G."/>
        </authorList>
    </citation>
    <scope>NUCLEOTIDE SEQUENCE [LARGE SCALE GENOMIC DNA]</scope>
    <source>
        <strain evidence="3">17621</strain>
    </source>
</reference>
<evidence type="ECO:0000313" key="3">
    <source>
        <dbReference type="Proteomes" id="UP000192610"/>
    </source>
</evidence>
<evidence type="ECO:0000313" key="2">
    <source>
        <dbReference type="EMBL" id="OQP51865.1"/>
    </source>
</evidence>
<accession>A0A1V9F0N3</accession>
<dbReference type="EMBL" id="LVXG01000010">
    <property type="protein sequence ID" value="OQP51865.1"/>
    <property type="molecule type" value="Genomic_DNA"/>
</dbReference>
<name>A0A1V9F0N3_9BACT</name>
<keyword evidence="1" id="KW-1133">Transmembrane helix</keyword>
<evidence type="ECO:0000256" key="1">
    <source>
        <dbReference type="SAM" id="Phobius"/>
    </source>
</evidence>
<proteinExistence type="predicted"/>
<keyword evidence="1" id="KW-0812">Transmembrane</keyword>
<keyword evidence="3" id="KW-1185">Reference proteome</keyword>